<dbReference type="PROSITE" id="PS01096">
    <property type="entry name" value="PPIC_PPIASE_1"/>
    <property type="match status" value="1"/>
</dbReference>
<feature type="transmembrane region" description="Helical" evidence="13">
    <location>
        <begin position="89"/>
        <end position="106"/>
    </location>
</feature>
<evidence type="ECO:0000259" key="14">
    <source>
        <dbReference type="PROSITE" id="PS50198"/>
    </source>
</evidence>
<evidence type="ECO:0000256" key="10">
    <source>
        <dbReference type="ARBA" id="ARBA00023288"/>
    </source>
</evidence>
<evidence type="ECO:0000256" key="3">
    <source>
        <dbReference type="ARBA" id="ARBA00006071"/>
    </source>
</evidence>
<evidence type="ECO:0000313" key="15">
    <source>
        <dbReference type="EMBL" id="MCJ8010494.1"/>
    </source>
</evidence>
<organism evidence="15 16">
    <name type="scientific">Paenibacillus mangrovi</name>
    <dbReference type="NCBI Taxonomy" id="2931978"/>
    <lineage>
        <taxon>Bacteria</taxon>
        <taxon>Bacillati</taxon>
        <taxon>Bacillota</taxon>
        <taxon>Bacilli</taxon>
        <taxon>Bacillales</taxon>
        <taxon>Paenibacillaceae</taxon>
        <taxon>Paenibacillus</taxon>
    </lineage>
</organism>
<keyword evidence="5 11" id="KW-0732">Signal</keyword>
<evidence type="ECO:0000256" key="8">
    <source>
        <dbReference type="ARBA" id="ARBA00023139"/>
    </source>
</evidence>
<protein>
    <recommendedName>
        <fullName evidence="11">Foldase protein PrsA</fullName>
        <ecNumber evidence="11">5.2.1.8</ecNumber>
    </recommendedName>
</protein>
<keyword evidence="13" id="KW-1133">Transmembrane helix</keyword>
<keyword evidence="10" id="KW-0449">Lipoprotein</keyword>
<dbReference type="Proteomes" id="UP001139347">
    <property type="component" value="Unassembled WGS sequence"/>
</dbReference>
<dbReference type="GO" id="GO:0005886">
    <property type="term" value="C:plasma membrane"/>
    <property type="evidence" value="ECO:0007669"/>
    <property type="project" value="UniProtKB-SubCell"/>
</dbReference>
<keyword evidence="4 11" id="KW-1003">Cell membrane</keyword>
<reference evidence="15" key="1">
    <citation type="submission" date="2022-04" db="EMBL/GenBank/DDBJ databases">
        <title>Paenibacillus mangrovi sp. nov., a novel endophytic bacterium isolated from bark of Kandelia candel.</title>
        <authorList>
            <person name="Tuo L."/>
        </authorList>
    </citation>
    <scope>NUCLEOTIDE SEQUENCE</scope>
    <source>
        <strain evidence="15">KQZ6P-2</strain>
    </source>
</reference>
<keyword evidence="6 11" id="KW-0697">Rotamase</keyword>
<dbReference type="Pfam" id="PF13624">
    <property type="entry name" value="SurA_N_3"/>
    <property type="match status" value="1"/>
</dbReference>
<dbReference type="PANTHER" id="PTHR47245">
    <property type="entry name" value="PEPTIDYLPROLYL ISOMERASE"/>
    <property type="match status" value="1"/>
</dbReference>
<dbReference type="Pfam" id="PF13145">
    <property type="entry name" value="Rotamase_2"/>
    <property type="match status" value="1"/>
</dbReference>
<dbReference type="InterPro" id="IPR027304">
    <property type="entry name" value="Trigger_fact/SurA_dom_sf"/>
</dbReference>
<dbReference type="GO" id="GO:0003755">
    <property type="term" value="F:peptidyl-prolyl cis-trans isomerase activity"/>
    <property type="evidence" value="ECO:0007669"/>
    <property type="project" value="UniProtKB-UniRule"/>
</dbReference>
<evidence type="ECO:0000256" key="9">
    <source>
        <dbReference type="ARBA" id="ARBA00023235"/>
    </source>
</evidence>
<proteinExistence type="inferred from homology"/>
<evidence type="ECO:0000256" key="11">
    <source>
        <dbReference type="HAMAP-Rule" id="MF_01145"/>
    </source>
</evidence>
<dbReference type="EMBL" id="JALIRP010000001">
    <property type="protein sequence ID" value="MCJ8010494.1"/>
    <property type="molecule type" value="Genomic_DNA"/>
</dbReference>
<evidence type="ECO:0000256" key="1">
    <source>
        <dbReference type="ARBA" id="ARBA00000971"/>
    </source>
</evidence>
<comment type="caution">
    <text evidence="15">The sequence shown here is derived from an EMBL/GenBank/DDBJ whole genome shotgun (WGS) entry which is preliminary data.</text>
</comment>
<dbReference type="InterPro" id="IPR050245">
    <property type="entry name" value="PrsA_foldase"/>
</dbReference>
<dbReference type="EC" id="5.2.1.8" evidence="11"/>
<keyword evidence="13" id="KW-0812">Transmembrane</keyword>
<dbReference type="SUPFAM" id="SSF54534">
    <property type="entry name" value="FKBP-like"/>
    <property type="match status" value="1"/>
</dbReference>
<dbReference type="PANTHER" id="PTHR47245:SF1">
    <property type="entry name" value="FOLDASE PROTEIN PRSA"/>
    <property type="match status" value="1"/>
</dbReference>
<evidence type="ECO:0000256" key="5">
    <source>
        <dbReference type="ARBA" id="ARBA00022729"/>
    </source>
</evidence>
<evidence type="ECO:0000256" key="12">
    <source>
        <dbReference type="SAM" id="MobiDB-lite"/>
    </source>
</evidence>
<dbReference type="InterPro" id="IPR023059">
    <property type="entry name" value="Foldase_PrsA"/>
</dbReference>
<feature type="domain" description="PpiC" evidence="14">
    <location>
        <begin position="236"/>
        <end position="326"/>
    </location>
</feature>
<comment type="similarity">
    <text evidence="3 11">Belongs to the PrsA family.</text>
</comment>
<keyword evidence="8" id="KW-0564">Palmitate</keyword>
<evidence type="ECO:0000256" key="2">
    <source>
        <dbReference type="ARBA" id="ARBA00004193"/>
    </source>
</evidence>
<feature type="compositionally biased region" description="Basic and acidic residues" evidence="12">
    <location>
        <begin position="36"/>
        <end position="50"/>
    </location>
</feature>
<dbReference type="PROSITE" id="PS50198">
    <property type="entry name" value="PPIC_PPIASE_2"/>
    <property type="match status" value="1"/>
</dbReference>
<comment type="catalytic activity">
    <reaction evidence="1 11">
        <text>[protein]-peptidylproline (omega=180) = [protein]-peptidylproline (omega=0)</text>
        <dbReference type="Rhea" id="RHEA:16237"/>
        <dbReference type="Rhea" id="RHEA-COMP:10747"/>
        <dbReference type="Rhea" id="RHEA-COMP:10748"/>
        <dbReference type="ChEBI" id="CHEBI:83833"/>
        <dbReference type="ChEBI" id="CHEBI:83834"/>
        <dbReference type="EC" id="5.2.1.8"/>
    </reaction>
</comment>
<dbReference type="RefSeq" id="WP_244718718.1">
    <property type="nucleotide sequence ID" value="NZ_JALIRP010000001.1"/>
</dbReference>
<gene>
    <name evidence="11" type="primary">prsA</name>
    <name evidence="15" type="ORF">MUG84_01905</name>
</gene>
<name>A0A9X1WKD2_9BACL</name>
<evidence type="ECO:0000313" key="16">
    <source>
        <dbReference type="Proteomes" id="UP001139347"/>
    </source>
</evidence>
<dbReference type="InterPro" id="IPR046357">
    <property type="entry name" value="PPIase_dom_sf"/>
</dbReference>
<dbReference type="GO" id="GO:0006457">
    <property type="term" value="P:protein folding"/>
    <property type="evidence" value="ECO:0007669"/>
    <property type="project" value="UniProtKB-UniRule"/>
</dbReference>
<comment type="function">
    <text evidence="11">Plays a major role in protein secretion by helping the post-translocational extracellular folding of several secreted proteins.</text>
</comment>
<dbReference type="InterPro" id="IPR000297">
    <property type="entry name" value="PPIase_PpiC"/>
</dbReference>
<dbReference type="HAMAP" id="MF_01145">
    <property type="entry name" value="Foldase_PrsA"/>
    <property type="match status" value="1"/>
</dbReference>
<dbReference type="InterPro" id="IPR023058">
    <property type="entry name" value="PPIase_PpiC_CS"/>
</dbReference>
<dbReference type="SUPFAM" id="SSF109998">
    <property type="entry name" value="Triger factor/SurA peptide-binding domain-like"/>
    <property type="match status" value="1"/>
</dbReference>
<evidence type="ECO:0000256" key="6">
    <source>
        <dbReference type="ARBA" id="ARBA00023110"/>
    </source>
</evidence>
<evidence type="ECO:0000256" key="13">
    <source>
        <dbReference type="SAM" id="Phobius"/>
    </source>
</evidence>
<dbReference type="Gene3D" id="3.10.50.40">
    <property type="match status" value="1"/>
</dbReference>
<feature type="compositionally biased region" description="Low complexity" evidence="12">
    <location>
        <begin position="63"/>
        <end position="75"/>
    </location>
</feature>
<evidence type="ECO:0000256" key="4">
    <source>
        <dbReference type="ARBA" id="ARBA00022475"/>
    </source>
</evidence>
<keyword evidence="9 11" id="KW-0413">Isomerase</keyword>
<dbReference type="Gene3D" id="1.10.4030.10">
    <property type="entry name" value="Porin chaperone SurA, peptide-binding domain"/>
    <property type="match status" value="1"/>
</dbReference>
<dbReference type="AlphaFoldDB" id="A0A9X1WKD2"/>
<sequence length="389" mass="42793">MSDKEKETLNNEEGLTPEEQSGDIKEPNEQPIDQLESDKPAEETPVSEHTETEEETPDDRYNTPAAPAKPKAGTVPPTPSPSKGMGGKVWMIVSLVLAVVLVVVLINPPVAKEAVATVNGEKITKDQLYDQLVSVGGVQTLNGMIAETLVKQEADKKGIKITQADIDKETAFVKKGYSSDQEFEAALQQNGISKEEFNKQMEMQARLVKLIGPEVKVSDADVKKYFDENKAYFDTPEQVRASHILVATKEEADAIEKQLKEGADFATLAKEKSIDPGSKDKGGDLGYFGRNQMYKPFEDAAFSLKEGEISGVVKTDAGYHIIKKTGYKPAHTATFDEKKADIKEQLTYQQIMSKAPTWLADLKSKAKITNYLEEDQNKKADATKSDSSK</sequence>
<comment type="subcellular location">
    <subcellularLocation>
        <location evidence="2">Cell membrane</location>
        <topology evidence="2">Lipid-anchor</topology>
    </subcellularLocation>
</comment>
<evidence type="ECO:0000256" key="7">
    <source>
        <dbReference type="ARBA" id="ARBA00023136"/>
    </source>
</evidence>
<keyword evidence="7 11" id="KW-0472">Membrane</keyword>
<feature type="region of interest" description="Disordered" evidence="12">
    <location>
        <begin position="1"/>
        <end position="83"/>
    </location>
</feature>
<keyword evidence="16" id="KW-1185">Reference proteome</keyword>
<accession>A0A9X1WKD2</accession>